<accession>A0AAN8G8D8</accession>
<feature type="compositionally biased region" description="Polar residues" evidence="1">
    <location>
        <begin position="98"/>
        <end position="110"/>
    </location>
</feature>
<name>A0AAN8G8D8_PATCE</name>
<sequence length="146" mass="16152">MLNTTVFSDTRVNTSDFATVSDSYDGYGAMLFVTITICVYALSILAFILGNQKKTKGDDHDKEISNYIKSSKRIERDAAKDYVLKFRAMLLANSVITNNNGLGSHRSNSRPMMDDNQESETVIDYSTEEGIRGETGSSAEQIQTKG</sequence>
<dbReference type="EMBL" id="JAZGQO010000018">
    <property type="protein sequence ID" value="KAK6167680.1"/>
    <property type="molecule type" value="Genomic_DNA"/>
</dbReference>
<dbReference type="AlphaFoldDB" id="A0AAN8G8D8"/>
<feature type="region of interest" description="Disordered" evidence="1">
    <location>
        <begin position="98"/>
        <end position="121"/>
    </location>
</feature>
<evidence type="ECO:0000313" key="4">
    <source>
        <dbReference type="Proteomes" id="UP001347796"/>
    </source>
</evidence>
<comment type="caution">
    <text evidence="3">The sequence shown here is derived from an EMBL/GenBank/DDBJ whole genome shotgun (WGS) entry which is preliminary data.</text>
</comment>
<dbReference type="Proteomes" id="UP001347796">
    <property type="component" value="Unassembled WGS sequence"/>
</dbReference>
<proteinExistence type="predicted"/>
<evidence type="ECO:0000313" key="3">
    <source>
        <dbReference type="EMBL" id="KAK6167680.1"/>
    </source>
</evidence>
<keyword evidence="2" id="KW-0812">Transmembrane</keyword>
<protein>
    <submittedName>
        <fullName evidence="3">Uncharacterized protein</fullName>
    </submittedName>
</protein>
<gene>
    <name evidence="3" type="ORF">SNE40_021650</name>
</gene>
<feature type="compositionally biased region" description="Polar residues" evidence="1">
    <location>
        <begin position="135"/>
        <end position="146"/>
    </location>
</feature>
<feature type="region of interest" description="Disordered" evidence="1">
    <location>
        <begin position="127"/>
        <end position="146"/>
    </location>
</feature>
<keyword evidence="4" id="KW-1185">Reference proteome</keyword>
<keyword evidence="2" id="KW-0472">Membrane</keyword>
<keyword evidence="2" id="KW-1133">Transmembrane helix</keyword>
<organism evidence="3 4">
    <name type="scientific">Patella caerulea</name>
    <name type="common">Rayed Mediterranean limpet</name>
    <dbReference type="NCBI Taxonomy" id="87958"/>
    <lineage>
        <taxon>Eukaryota</taxon>
        <taxon>Metazoa</taxon>
        <taxon>Spiralia</taxon>
        <taxon>Lophotrochozoa</taxon>
        <taxon>Mollusca</taxon>
        <taxon>Gastropoda</taxon>
        <taxon>Patellogastropoda</taxon>
        <taxon>Patelloidea</taxon>
        <taxon>Patellidae</taxon>
        <taxon>Patella</taxon>
    </lineage>
</organism>
<evidence type="ECO:0000256" key="1">
    <source>
        <dbReference type="SAM" id="MobiDB-lite"/>
    </source>
</evidence>
<reference evidence="3 4" key="1">
    <citation type="submission" date="2024-01" db="EMBL/GenBank/DDBJ databases">
        <title>The genome of the rayed Mediterranean limpet Patella caerulea (Linnaeus, 1758).</title>
        <authorList>
            <person name="Anh-Thu Weber A."/>
            <person name="Halstead-Nussloch G."/>
        </authorList>
    </citation>
    <scope>NUCLEOTIDE SEQUENCE [LARGE SCALE GENOMIC DNA]</scope>
    <source>
        <strain evidence="3">AATW-2023a</strain>
        <tissue evidence="3">Whole specimen</tissue>
    </source>
</reference>
<evidence type="ECO:0000256" key="2">
    <source>
        <dbReference type="SAM" id="Phobius"/>
    </source>
</evidence>
<feature type="transmembrane region" description="Helical" evidence="2">
    <location>
        <begin position="27"/>
        <end position="49"/>
    </location>
</feature>